<dbReference type="SUPFAM" id="SSF50156">
    <property type="entry name" value="PDZ domain-like"/>
    <property type="match status" value="1"/>
</dbReference>
<dbReference type="SMART" id="SM00228">
    <property type="entry name" value="PDZ"/>
    <property type="match status" value="1"/>
</dbReference>
<dbReference type="Gene3D" id="2.60.40.3650">
    <property type="match status" value="1"/>
</dbReference>
<proteinExistence type="predicted"/>
<accession>A0A423PW27</accession>
<dbReference type="OrthoDB" id="9778516at2"/>
<dbReference type="InterPro" id="IPR040756">
    <property type="entry name" value="Peptidase_M61_N"/>
</dbReference>
<dbReference type="Gene3D" id="1.10.390.10">
    <property type="entry name" value="Neutral Protease Domain 2"/>
    <property type="match status" value="1"/>
</dbReference>
<dbReference type="PROSITE" id="PS50106">
    <property type="entry name" value="PDZ"/>
    <property type="match status" value="1"/>
</dbReference>
<evidence type="ECO:0000313" key="3">
    <source>
        <dbReference type="Proteomes" id="UP000285310"/>
    </source>
</evidence>
<name>A0A423PW27_9GAMM</name>
<organism evidence="2 3">
    <name type="scientific">Salinisphaera japonica YTM-1</name>
    <dbReference type="NCBI Taxonomy" id="1209778"/>
    <lineage>
        <taxon>Bacteria</taxon>
        <taxon>Pseudomonadati</taxon>
        <taxon>Pseudomonadota</taxon>
        <taxon>Gammaproteobacteria</taxon>
        <taxon>Salinisphaerales</taxon>
        <taxon>Salinisphaeraceae</taxon>
        <taxon>Salinisphaera</taxon>
    </lineage>
</organism>
<dbReference type="Pfam" id="PF17820">
    <property type="entry name" value="PDZ_6"/>
    <property type="match status" value="1"/>
</dbReference>
<dbReference type="PIRSF" id="PIRSF016493">
    <property type="entry name" value="Glycyl_aminpptds"/>
    <property type="match status" value="1"/>
</dbReference>
<dbReference type="InterPro" id="IPR027268">
    <property type="entry name" value="Peptidase_M4/M1_CTD_sf"/>
</dbReference>
<feature type="domain" description="PDZ" evidence="1">
    <location>
        <begin position="488"/>
        <end position="542"/>
    </location>
</feature>
<dbReference type="SUPFAM" id="SSF55486">
    <property type="entry name" value="Metalloproteases ('zincins'), catalytic domain"/>
    <property type="match status" value="1"/>
</dbReference>
<protein>
    <submittedName>
        <fullName evidence="2">Peptidase M61</fullName>
    </submittedName>
</protein>
<gene>
    <name evidence="2" type="ORF">SAJA_05760</name>
</gene>
<evidence type="ECO:0000313" key="2">
    <source>
        <dbReference type="EMBL" id="ROO29775.1"/>
    </source>
</evidence>
<dbReference type="Pfam" id="PF05299">
    <property type="entry name" value="Peptidase_M61"/>
    <property type="match status" value="1"/>
</dbReference>
<evidence type="ECO:0000259" key="1">
    <source>
        <dbReference type="PROSITE" id="PS50106"/>
    </source>
</evidence>
<comment type="caution">
    <text evidence="2">The sequence shown here is derived from an EMBL/GenBank/DDBJ whole genome shotgun (WGS) entry which is preliminary data.</text>
</comment>
<dbReference type="InterPro" id="IPR007963">
    <property type="entry name" value="Peptidase_M61_catalytic"/>
</dbReference>
<dbReference type="Pfam" id="PF17899">
    <property type="entry name" value="Peptidase_M61_N"/>
    <property type="match status" value="1"/>
</dbReference>
<dbReference type="RefSeq" id="WP_123657682.1">
    <property type="nucleotide sequence ID" value="NZ_AYKG01000013.1"/>
</dbReference>
<dbReference type="InterPro" id="IPR001478">
    <property type="entry name" value="PDZ"/>
</dbReference>
<dbReference type="Proteomes" id="UP000285310">
    <property type="component" value="Unassembled WGS sequence"/>
</dbReference>
<dbReference type="EMBL" id="AYKG01000013">
    <property type="protein sequence ID" value="ROO29775.1"/>
    <property type="molecule type" value="Genomic_DNA"/>
</dbReference>
<dbReference type="AlphaFoldDB" id="A0A423PW27"/>
<dbReference type="Gene3D" id="2.30.42.10">
    <property type="match status" value="1"/>
</dbReference>
<dbReference type="InParanoid" id="A0A423PW27"/>
<dbReference type="InterPro" id="IPR041489">
    <property type="entry name" value="PDZ_6"/>
</dbReference>
<dbReference type="InterPro" id="IPR024191">
    <property type="entry name" value="Peptidase_M61"/>
</dbReference>
<keyword evidence="3" id="KW-1185">Reference proteome</keyword>
<sequence>MSSLFYQIQPSDPAAHRFTVDLSFTAVPGETLGLNLATWIPGSYVLRDFARHLLSIQAWAGDVACTPTALTHSRWAITPAQADVTVRCVFYARDASVRAAFLDDTRGFFNFTSLALWPDGMRDVPVRVALVPPATPADWQLVTTLAPIEIAADGFGVYVADHYDDLIDHPVAMGRAIEAVDFSVRGVAHSFVLLGGHDADTRRLAMDLAAICEAQARVFGVLPAAQYRFFAHVVARGYGGLEHRESSVLEIARHSLPSAARAVETHGRDTAYETLLGLASHEYFHLWNVKRIRPAAVAASDLSREAYFRDLWAYEGITSYYDDLGLARAGILDEAGYLERLAKLGTRIARTPGGRQQSLAESSFDAWLKFYQPDENTPNAVISYYGKGAQLALALDLKLRRASDGGLSLDDVMRQAWQRYGAHEIPAPENALADIAIEWAAARAGIDLAPFFEHYLNSPVDIAWAEDLSAFGVTATCQPGDDEAAILQGRLGIARSEQPGAPIRVVYDDSPAQAAGLSPGDRLIAIDGIEAGATLSGALARLPAGARLRLHLFRDDRLLERELIIGDAAAPEWRLEIDTAAGPAAHARRRAWLGHAPAGG</sequence>
<dbReference type="InterPro" id="IPR036034">
    <property type="entry name" value="PDZ_sf"/>
</dbReference>
<reference evidence="2 3" key="1">
    <citation type="submission" date="2013-10" db="EMBL/GenBank/DDBJ databases">
        <title>Salinisphaera japonica YTM-1 Genome Sequencing.</title>
        <authorList>
            <person name="Lai Q."/>
            <person name="Li C."/>
            <person name="Shao Z."/>
        </authorList>
    </citation>
    <scope>NUCLEOTIDE SEQUENCE [LARGE SCALE GENOMIC DNA]</scope>
    <source>
        <strain evidence="2 3">YTM-1</strain>
    </source>
</reference>